<feature type="transmembrane region" description="Helical" evidence="1">
    <location>
        <begin position="75"/>
        <end position="98"/>
    </location>
</feature>
<sequence length="123" mass="13060">MNFWLALAAALAAITTLVHAILGGREIAAPLLAAERLHAVPKFTLYYCWHLVTIVLAALALAFGLVATGQGSRDLALFATAGAALFCLWGLGMVGLFRLRIVHFPQWALFAAITASGAIGLWQ</sequence>
<dbReference type="AlphaFoldDB" id="A0A1H7ZUV7"/>
<keyword evidence="1" id="KW-0812">Transmembrane</keyword>
<feature type="transmembrane region" description="Helical" evidence="1">
    <location>
        <begin position="104"/>
        <end position="122"/>
    </location>
</feature>
<organism evidence="2 3">
    <name type="scientific">Bosea lupini</name>
    <dbReference type="NCBI Taxonomy" id="1036779"/>
    <lineage>
        <taxon>Bacteria</taxon>
        <taxon>Pseudomonadati</taxon>
        <taxon>Pseudomonadota</taxon>
        <taxon>Alphaproteobacteria</taxon>
        <taxon>Hyphomicrobiales</taxon>
        <taxon>Boseaceae</taxon>
        <taxon>Bosea</taxon>
    </lineage>
</organism>
<evidence type="ECO:0000313" key="3">
    <source>
        <dbReference type="Proteomes" id="UP000199664"/>
    </source>
</evidence>
<feature type="transmembrane region" description="Helical" evidence="1">
    <location>
        <begin position="44"/>
        <end position="68"/>
    </location>
</feature>
<dbReference type="RefSeq" id="WP_091842777.1">
    <property type="nucleotide sequence ID" value="NZ_FOAN01000016.1"/>
</dbReference>
<evidence type="ECO:0000256" key="1">
    <source>
        <dbReference type="SAM" id="Phobius"/>
    </source>
</evidence>
<keyword evidence="1" id="KW-0472">Membrane</keyword>
<evidence type="ECO:0008006" key="4">
    <source>
        <dbReference type="Google" id="ProtNLM"/>
    </source>
</evidence>
<name>A0A1H7ZUV7_9HYPH</name>
<keyword evidence="1" id="KW-1133">Transmembrane helix</keyword>
<keyword evidence="3" id="KW-1185">Reference proteome</keyword>
<protein>
    <recommendedName>
        <fullName evidence="4">DUF423 domain-containing protein</fullName>
    </recommendedName>
</protein>
<dbReference type="EMBL" id="FOAN01000016">
    <property type="protein sequence ID" value="SEM62056.1"/>
    <property type="molecule type" value="Genomic_DNA"/>
</dbReference>
<dbReference type="OrthoDB" id="7667463at2"/>
<accession>A0A1H7ZUV7</accession>
<dbReference type="STRING" id="1036779.SAMN04515666_11615"/>
<gene>
    <name evidence="2" type="ORF">SAMN04515666_11615</name>
</gene>
<evidence type="ECO:0000313" key="2">
    <source>
        <dbReference type="EMBL" id="SEM62056.1"/>
    </source>
</evidence>
<dbReference type="Proteomes" id="UP000199664">
    <property type="component" value="Unassembled WGS sequence"/>
</dbReference>
<reference evidence="3" key="1">
    <citation type="submission" date="2016-10" db="EMBL/GenBank/DDBJ databases">
        <authorList>
            <person name="Varghese N."/>
            <person name="Submissions S."/>
        </authorList>
    </citation>
    <scope>NUCLEOTIDE SEQUENCE [LARGE SCALE GENOMIC DNA]</scope>
    <source>
        <strain evidence="3">LMG 26383,CCUG 61248,R- 45681</strain>
    </source>
</reference>
<proteinExistence type="predicted"/>